<protein>
    <recommendedName>
        <fullName evidence="3">DUF3558 domain-containing protein</fullName>
    </recommendedName>
</protein>
<dbReference type="EMBL" id="CP109535">
    <property type="protein sequence ID" value="WTY99289.1"/>
    <property type="molecule type" value="Genomic_DNA"/>
</dbReference>
<feature type="transmembrane region" description="Helical" evidence="1">
    <location>
        <begin position="16"/>
        <end position="34"/>
    </location>
</feature>
<evidence type="ECO:0008006" key="3">
    <source>
        <dbReference type="Google" id="ProtNLM"/>
    </source>
</evidence>
<name>A0AAU3H1A1_9ACTN</name>
<accession>A0AAU3H1A1</accession>
<evidence type="ECO:0000313" key="2">
    <source>
        <dbReference type="EMBL" id="WTY99289.1"/>
    </source>
</evidence>
<proteinExistence type="predicted"/>
<dbReference type="AlphaFoldDB" id="A0AAU3H1A1"/>
<keyword evidence="1" id="KW-0472">Membrane</keyword>
<organism evidence="2">
    <name type="scientific">Streptomyces sp. NBC_01401</name>
    <dbReference type="NCBI Taxonomy" id="2903854"/>
    <lineage>
        <taxon>Bacteria</taxon>
        <taxon>Bacillati</taxon>
        <taxon>Actinomycetota</taxon>
        <taxon>Actinomycetes</taxon>
        <taxon>Kitasatosporales</taxon>
        <taxon>Streptomycetaceae</taxon>
        <taxon>Streptomyces</taxon>
    </lineage>
</organism>
<evidence type="ECO:0000256" key="1">
    <source>
        <dbReference type="SAM" id="Phobius"/>
    </source>
</evidence>
<gene>
    <name evidence="2" type="ORF">OG626_32495</name>
</gene>
<keyword evidence="1" id="KW-1133">Transmembrane helix</keyword>
<keyword evidence="1" id="KW-0812">Transmembrane</keyword>
<reference evidence="2" key="1">
    <citation type="submission" date="2022-10" db="EMBL/GenBank/DDBJ databases">
        <title>The complete genomes of actinobacterial strains from the NBC collection.</title>
        <authorList>
            <person name="Joergensen T.S."/>
            <person name="Alvarez Arevalo M."/>
            <person name="Sterndorff E.B."/>
            <person name="Faurdal D."/>
            <person name="Vuksanovic O."/>
            <person name="Mourched A.-S."/>
            <person name="Charusanti P."/>
            <person name="Shaw S."/>
            <person name="Blin K."/>
            <person name="Weber T."/>
        </authorList>
    </citation>
    <scope>NUCLEOTIDE SEQUENCE</scope>
    <source>
        <strain evidence="2">NBC_01401</strain>
    </source>
</reference>
<sequence>MAAGIRGRRWLPSGRTLGIVAVVLAVVAGAGWLAKPVWQPWWYAATLCGGNLSGGELADLLPNERLRAAKDTFGSGRSQLGCGVDESDGRHYVFDVNAEIDTGDPVGPLAIRVLGPEEIRYVYPSSVPGFYGEFGPVIVQECPKLGHDSRGRKRRLVTRVHPPANSPSPQSLRTAVRIANGANTEMGCGADRLPLPDRVEPTRKLSVRQAKGTMCGWLAQATLPRSPSGKQWQVVAPTDGQATITSCSLIDSGTGESAVNLTGWYGNWADRSSERVLFSKMQVPEEYSSHDALLGTGIGRAWARCAGESATFLATSFAQDRSKSTLPMSDVRRLLNAFATDQAEHRDCTGLKLPDRTVHPDAD</sequence>